<evidence type="ECO:0000313" key="3">
    <source>
        <dbReference type="Proteomes" id="UP000026960"/>
    </source>
</evidence>
<dbReference type="AlphaFoldDB" id="A0A0D3FAM7"/>
<sequence length="85" mass="9216">MKNCGGRPLTGRILNDPLDGTGHTCLHSAGDRCNVGARLSAQSDVTGDRPVTDRSCLSAAHQSRTPHICPYRIECGMGQLRRYVH</sequence>
<protein>
    <recommendedName>
        <fullName evidence="1">DUF1263 domain-containing protein</fullName>
    </recommendedName>
</protein>
<feature type="domain" description="DUF1263" evidence="1">
    <location>
        <begin position="21"/>
        <end position="80"/>
    </location>
</feature>
<accession>A0A0D3FAM7</accession>
<keyword evidence="3" id="KW-1185">Reference proteome</keyword>
<dbReference type="Pfam" id="PF06882">
    <property type="entry name" value="DUF1263"/>
    <property type="match status" value="1"/>
</dbReference>
<reference evidence="2" key="1">
    <citation type="journal article" date="2009" name="Rice">
        <title>De Novo Next Generation Sequencing of Plant Genomes.</title>
        <authorList>
            <person name="Rounsley S."/>
            <person name="Marri P.R."/>
            <person name="Yu Y."/>
            <person name="He R."/>
            <person name="Sisneros N."/>
            <person name="Goicoechea J.L."/>
            <person name="Lee S.J."/>
            <person name="Angelova A."/>
            <person name="Kudrna D."/>
            <person name="Luo M."/>
            <person name="Affourtit J."/>
            <person name="Desany B."/>
            <person name="Knight J."/>
            <person name="Niazi F."/>
            <person name="Egholm M."/>
            <person name="Wing R.A."/>
        </authorList>
    </citation>
    <scope>NUCLEOTIDE SEQUENCE [LARGE SCALE GENOMIC DNA]</scope>
    <source>
        <strain evidence="2">cv. IRGC 105608</strain>
    </source>
</reference>
<organism evidence="2">
    <name type="scientific">Oryza barthii</name>
    <dbReference type="NCBI Taxonomy" id="65489"/>
    <lineage>
        <taxon>Eukaryota</taxon>
        <taxon>Viridiplantae</taxon>
        <taxon>Streptophyta</taxon>
        <taxon>Embryophyta</taxon>
        <taxon>Tracheophyta</taxon>
        <taxon>Spermatophyta</taxon>
        <taxon>Magnoliopsida</taxon>
        <taxon>Liliopsida</taxon>
        <taxon>Poales</taxon>
        <taxon>Poaceae</taxon>
        <taxon>BOP clade</taxon>
        <taxon>Oryzoideae</taxon>
        <taxon>Oryzeae</taxon>
        <taxon>Oryzinae</taxon>
        <taxon>Oryza</taxon>
    </lineage>
</organism>
<dbReference type="Gramene" id="OBART02G32960.1">
    <property type="protein sequence ID" value="OBART02G32960.1"/>
    <property type="gene ID" value="OBART02G32960"/>
</dbReference>
<name>A0A0D3FAM7_9ORYZ</name>
<dbReference type="HOGENOM" id="CLU_2516476_0_0_1"/>
<evidence type="ECO:0000259" key="1">
    <source>
        <dbReference type="Pfam" id="PF06882"/>
    </source>
</evidence>
<dbReference type="Proteomes" id="UP000026960">
    <property type="component" value="Chromosome 2"/>
</dbReference>
<dbReference type="PaxDb" id="65489-OBART02G32960.1"/>
<dbReference type="InterPro" id="IPR010685">
    <property type="entry name" value="DUF1263"/>
</dbReference>
<proteinExistence type="predicted"/>
<reference evidence="2" key="2">
    <citation type="submission" date="2015-03" db="UniProtKB">
        <authorList>
            <consortium name="EnsemblPlants"/>
        </authorList>
    </citation>
    <scope>IDENTIFICATION</scope>
</reference>
<evidence type="ECO:0000313" key="2">
    <source>
        <dbReference type="EnsemblPlants" id="OBART02G32960.1"/>
    </source>
</evidence>
<dbReference type="EnsemblPlants" id="OBART02G32960.1">
    <property type="protein sequence ID" value="OBART02G32960.1"/>
    <property type="gene ID" value="OBART02G32960"/>
</dbReference>